<evidence type="ECO:0000256" key="7">
    <source>
        <dbReference type="ARBA" id="ARBA00048475"/>
    </source>
</evidence>
<dbReference type="RefSeq" id="WP_295699892.1">
    <property type="nucleotide sequence ID" value="NZ_CP145316.1"/>
</dbReference>
<evidence type="ECO:0000256" key="1">
    <source>
        <dbReference type="ARBA" id="ARBA00004672"/>
    </source>
</evidence>
<dbReference type="EC" id="6.3.2.6" evidence="8"/>
<reference evidence="10 11" key="1">
    <citation type="submission" date="2024-02" db="EMBL/GenBank/DDBJ databases">
        <title>Genome and pathogenicity analysis of Helicobacter mastomyrinus isolated from mice.</title>
        <authorList>
            <person name="Zhu L."/>
        </authorList>
    </citation>
    <scope>NUCLEOTIDE SEQUENCE [LARGE SCALE GENOMIC DNA]</scope>
    <source>
        <strain evidence="10 11">Hm-17</strain>
    </source>
</reference>
<evidence type="ECO:0000256" key="3">
    <source>
        <dbReference type="ARBA" id="ARBA00022598"/>
    </source>
</evidence>
<comment type="catalytic activity">
    <reaction evidence="7 8">
        <text>5-amino-1-(5-phospho-D-ribosyl)imidazole-4-carboxylate + L-aspartate + ATP = (2S)-2-[5-amino-1-(5-phospho-beta-D-ribosyl)imidazole-4-carboxamido]succinate + ADP + phosphate + 2 H(+)</text>
        <dbReference type="Rhea" id="RHEA:22628"/>
        <dbReference type="ChEBI" id="CHEBI:15378"/>
        <dbReference type="ChEBI" id="CHEBI:29991"/>
        <dbReference type="ChEBI" id="CHEBI:30616"/>
        <dbReference type="ChEBI" id="CHEBI:43474"/>
        <dbReference type="ChEBI" id="CHEBI:58443"/>
        <dbReference type="ChEBI" id="CHEBI:77657"/>
        <dbReference type="ChEBI" id="CHEBI:456216"/>
        <dbReference type="EC" id="6.3.2.6"/>
    </reaction>
</comment>
<feature type="domain" description="SAICAR synthetase/ADE2 N-terminal" evidence="9">
    <location>
        <begin position="7"/>
        <end position="233"/>
    </location>
</feature>
<evidence type="ECO:0000313" key="10">
    <source>
        <dbReference type="EMBL" id="XAM18540.1"/>
    </source>
</evidence>
<dbReference type="NCBIfam" id="TIGR00081">
    <property type="entry name" value="purC"/>
    <property type="match status" value="1"/>
</dbReference>
<dbReference type="HAMAP" id="MF_00137">
    <property type="entry name" value="SAICAR_synth"/>
    <property type="match status" value="1"/>
</dbReference>
<comment type="pathway">
    <text evidence="1 8">Purine metabolism; IMP biosynthesis via de novo pathway; 5-amino-1-(5-phospho-D-ribosyl)imidazole-4-carboxamide from 5-amino-1-(5-phospho-D-ribosyl)imidazole-4-carboxylate: step 1/2.</text>
</comment>
<dbReference type="CDD" id="cd01415">
    <property type="entry name" value="SAICAR_synt_PurC"/>
    <property type="match status" value="1"/>
</dbReference>
<evidence type="ECO:0000256" key="8">
    <source>
        <dbReference type="HAMAP-Rule" id="MF_00137"/>
    </source>
</evidence>
<dbReference type="SUPFAM" id="SSF56104">
    <property type="entry name" value="SAICAR synthase-like"/>
    <property type="match status" value="1"/>
</dbReference>
<dbReference type="PANTHER" id="PTHR43599:SF3">
    <property type="entry name" value="SI:DKEY-6E2.2"/>
    <property type="match status" value="1"/>
</dbReference>
<gene>
    <name evidence="8 10" type="primary">purC</name>
    <name evidence="10" type="ORF">V3I05_02350</name>
</gene>
<dbReference type="EMBL" id="CP145316">
    <property type="protein sequence ID" value="XAM18540.1"/>
    <property type="molecule type" value="Genomic_DNA"/>
</dbReference>
<dbReference type="PROSITE" id="PS01057">
    <property type="entry name" value="SAICAR_SYNTHETASE_1"/>
    <property type="match status" value="1"/>
</dbReference>
<dbReference type="GO" id="GO:0004639">
    <property type="term" value="F:phosphoribosylaminoimidazolesuccinocarboxamide synthase activity"/>
    <property type="evidence" value="ECO:0007669"/>
    <property type="project" value="UniProtKB-EC"/>
</dbReference>
<dbReference type="Gene3D" id="3.30.470.20">
    <property type="entry name" value="ATP-grasp fold, B domain"/>
    <property type="match status" value="1"/>
</dbReference>
<evidence type="ECO:0000259" key="9">
    <source>
        <dbReference type="Pfam" id="PF01259"/>
    </source>
</evidence>
<dbReference type="InterPro" id="IPR033934">
    <property type="entry name" value="SAICAR_synt_PurC"/>
</dbReference>
<proteinExistence type="inferred from homology"/>
<evidence type="ECO:0000256" key="5">
    <source>
        <dbReference type="ARBA" id="ARBA00022755"/>
    </source>
</evidence>
<comment type="similarity">
    <text evidence="2 8">Belongs to the SAICAR synthetase family.</text>
</comment>
<keyword evidence="5 8" id="KW-0658">Purine biosynthesis</keyword>
<dbReference type="InterPro" id="IPR001636">
    <property type="entry name" value="SAICAR_synth"/>
</dbReference>
<name>A0ABZ3F768_9HELI</name>
<protein>
    <recommendedName>
        <fullName evidence="8">Phosphoribosylaminoimidazole-succinocarboxamide synthase</fullName>
        <ecNumber evidence="8">6.3.2.6</ecNumber>
    </recommendedName>
    <alternativeName>
        <fullName evidence="8">SAICAR synthetase</fullName>
    </alternativeName>
</protein>
<evidence type="ECO:0000256" key="2">
    <source>
        <dbReference type="ARBA" id="ARBA00010190"/>
    </source>
</evidence>
<dbReference type="InterPro" id="IPR018236">
    <property type="entry name" value="SAICAR_synthetase_CS"/>
</dbReference>
<keyword evidence="6 8" id="KW-0067">ATP-binding</keyword>
<evidence type="ECO:0000313" key="11">
    <source>
        <dbReference type="Proteomes" id="UP001434737"/>
    </source>
</evidence>
<dbReference type="Gene3D" id="3.30.200.20">
    <property type="entry name" value="Phosphorylase Kinase, domain 1"/>
    <property type="match status" value="1"/>
</dbReference>
<organism evidence="10 11">
    <name type="scientific">Helicobacter mastomyrinus</name>
    <dbReference type="NCBI Taxonomy" id="287948"/>
    <lineage>
        <taxon>Bacteria</taxon>
        <taxon>Pseudomonadati</taxon>
        <taxon>Campylobacterota</taxon>
        <taxon>Epsilonproteobacteria</taxon>
        <taxon>Campylobacterales</taxon>
        <taxon>Helicobacteraceae</taxon>
        <taxon>Helicobacter</taxon>
    </lineage>
</organism>
<evidence type="ECO:0000256" key="4">
    <source>
        <dbReference type="ARBA" id="ARBA00022741"/>
    </source>
</evidence>
<dbReference type="Proteomes" id="UP001434737">
    <property type="component" value="Chromosome"/>
</dbReference>
<dbReference type="InterPro" id="IPR028923">
    <property type="entry name" value="SAICAR_synt/ADE2_N"/>
</dbReference>
<keyword evidence="4 8" id="KW-0547">Nucleotide-binding</keyword>
<sequence length="238" mass="27126">MEKQTMLYEGKGKKLFATNDVNNVIAVFKDDLTAFNAEKKGTESGKGALNCRISTLLFTLLEQAGIKTHFVEQLSENEMLCKKVSIIPIEVVVRNIATGSLTKRLGIEDGKVIPHTLVEFYYKDDALGDPLINDEHCRILGLVENQSDLEILKTQARKVNEVLKTFFDKRDLKLVDFKLEFGRDNKGEIILADEISPDSCRLWDKATNQKLDKDRFRQDLGNVKVAYEEVLRRMLETK</sequence>
<dbReference type="Pfam" id="PF01259">
    <property type="entry name" value="SAICAR_synt"/>
    <property type="match status" value="1"/>
</dbReference>
<dbReference type="InterPro" id="IPR050089">
    <property type="entry name" value="SAICAR_synthetase"/>
</dbReference>
<keyword evidence="11" id="KW-1185">Reference proteome</keyword>
<dbReference type="PROSITE" id="PS01058">
    <property type="entry name" value="SAICAR_SYNTHETASE_2"/>
    <property type="match status" value="1"/>
</dbReference>
<evidence type="ECO:0000256" key="6">
    <source>
        <dbReference type="ARBA" id="ARBA00022840"/>
    </source>
</evidence>
<keyword evidence="3 8" id="KW-0436">Ligase</keyword>
<dbReference type="PANTHER" id="PTHR43599">
    <property type="entry name" value="MULTIFUNCTIONAL PROTEIN ADE2"/>
    <property type="match status" value="1"/>
</dbReference>
<accession>A0ABZ3F768</accession>